<dbReference type="AlphaFoldDB" id="A0A3N4LL07"/>
<feature type="region of interest" description="Disordered" evidence="1">
    <location>
        <begin position="260"/>
        <end position="291"/>
    </location>
</feature>
<dbReference type="EMBL" id="ML121545">
    <property type="protein sequence ID" value="RPB23584.1"/>
    <property type="molecule type" value="Genomic_DNA"/>
</dbReference>
<reference evidence="2 3" key="1">
    <citation type="journal article" date="2018" name="Nat. Ecol. Evol.">
        <title>Pezizomycetes genomes reveal the molecular basis of ectomycorrhizal truffle lifestyle.</title>
        <authorList>
            <person name="Murat C."/>
            <person name="Payen T."/>
            <person name="Noel B."/>
            <person name="Kuo A."/>
            <person name="Morin E."/>
            <person name="Chen J."/>
            <person name="Kohler A."/>
            <person name="Krizsan K."/>
            <person name="Balestrini R."/>
            <person name="Da Silva C."/>
            <person name="Montanini B."/>
            <person name="Hainaut M."/>
            <person name="Levati E."/>
            <person name="Barry K.W."/>
            <person name="Belfiori B."/>
            <person name="Cichocki N."/>
            <person name="Clum A."/>
            <person name="Dockter R.B."/>
            <person name="Fauchery L."/>
            <person name="Guy J."/>
            <person name="Iotti M."/>
            <person name="Le Tacon F."/>
            <person name="Lindquist E.A."/>
            <person name="Lipzen A."/>
            <person name="Malagnac F."/>
            <person name="Mello A."/>
            <person name="Molinier V."/>
            <person name="Miyauchi S."/>
            <person name="Poulain J."/>
            <person name="Riccioni C."/>
            <person name="Rubini A."/>
            <person name="Sitrit Y."/>
            <person name="Splivallo R."/>
            <person name="Traeger S."/>
            <person name="Wang M."/>
            <person name="Zifcakova L."/>
            <person name="Wipf D."/>
            <person name="Zambonelli A."/>
            <person name="Paolocci F."/>
            <person name="Nowrousian M."/>
            <person name="Ottonello S."/>
            <person name="Baldrian P."/>
            <person name="Spatafora J.W."/>
            <person name="Henrissat B."/>
            <person name="Nagy L.G."/>
            <person name="Aury J.M."/>
            <person name="Wincker P."/>
            <person name="Grigoriev I.V."/>
            <person name="Bonfante P."/>
            <person name="Martin F.M."/>
        </authorList>
    </citation>
    <scope>NUCLEOTIDE SEQUENCE [LARGE SCALE GENOMIC DNA]</scope>
    <source>
        <strain evidence="2 3">ATCC MYA-4762</strain>
    </source>
</reference>
<feature type="compositionally biased region" description="Basic residues" evidence="1">
    <location>
        <begin position="211"/>
        <end position="227"/>
    </location>
</feature>
<feature type="compositionally biased region" description="Polar residues" evidence="1">
    <location>
        <begin position="93"/>
        <end position="103"/>
    </location>
</feature>
<feature type="region of interest" description="Disordered" evidence="1">
    <location>
        <begin position="203"/>
        <end position="242"/>
    </location>
</feature>
<gene>
    <name evidence="2" type="ORF">L211DRAFT_849576</name>
</gene>
<proteinExistence type="predicted"/>
<dbReference type="InParanoid" id="A0A3N4LL07"/>
<evidence type="ECO:0000256" key="1">
    <source>
        <dbReference type="SAM" id="MobiDB-lite"/>
    </source>
</evidence>
<feature type="region of interest" description="Disordered" evidence="1">
    <location>
        <begin position="65"/>
        <end position="124"/>
    </location>
</feature>
<keyword evidence="3" id="KW-1185">Reference proteome</keyword>
<organism evidence="2 3">
    <name type="scientific">Terfezia boudieri ATCC MYA-4762</name>
    <dbReference type="NCBI Taxonomy" id="1051890"/>
    <lineage>
        <taxon>Eukaryota</taxon>
        <taxon>Fungi</taxon>
        <taxon>Dikarya</taxon>
        <taxon>Ascomycota</taxon>
        <taxon>Pezizomycotina</taxon>
        <taxon>Pezizomycetes</taxon>
        <taxon>Pezizales</taxon>
        <taxon>Pezizaceae</taxon>
        <taxon>Terfezia</taxon>
    </lineage>
</organism>
<dbReference type="Proteomes" id="UP000267821">
    <property type="component" value="Unassembled WGS sequence"/>
</dbReference>
<evidence type="ECO:0000313" key="2">
    <source>
        <dbReference type="EMBL" id="RPB23584.1"/>
    </source>
</evidence>
<evidence type="ECO:0000313" key="3">
    <source>
        <dbReference type="Proteomes" id="UP000267821"/>
    </source>
</evidence>
<feature type="compositionally biased region" description="Basic and acidic residues" evidence="1">
    <location>
        <begin position="80"/>
        <end position="92"/>
    </location>
</feature>
<sequence length="291" mass="31667">MNTGRIVLDSTESMRESSLVSSLPTITPIMSQCTFTVDGKVIHMKPGSCEEAQDALRRADNDWSTNIFDEKPSGDITISDDPKKDTYVKDNEPVNNRGASNQPEEGHDEPPAPKAVGNKKEDPDSYMTKNVAACLPGLSVSQYACKLTDRAQDGGEATAATKGKEKEDAAAIDRMFQRANAPANHLLGPVDKPRTEAKVIAATQTSAQKGATKHRGVGGRSSNRKPPRQSSRVTPKEENTYVNAFLSQDIMEAEVTAAMERKEKEEQRRKHSGLATPPLAIRARQLIPGQQ</sequence>
<protein>
    <submittedName>
        <fullName evidence="2">Uncharacterized protein</fullName>
    </submittedName>
</protein>
<accession>A0A3N4LL07</accession>
<name>A0A3N4LL07_9PEZI</name>